<dbReference type="PROSITE" id="PS50075">
    <property type="entry name" value="CARRIER"/>
    <property type="match status" value="1"/>
</dbReference>
<dbReference type="PANTHER" id="PTHR20863:SF76">
    <property type="entry name" value="CARRIER DOMAIN-CONTAINING PROTEIN"/>
    <property type="match status" value="1"/>
</dbReference>
<evidence type="ECO:0000256" key="2">
    <source>
        <dbReference type="ARBA" id="ARBA00022450"/>
    </source>
</evidence>
<dbReference type="NCBIfam" id="NF002150">
    <property type="entry name" value="PRK00982.1-4"/>
    <property type="match status" value="1"/>
</dbReference>
<reference evidence="7" key="1">
    <citation type="journal article" date="2020" name="J. Phycol.">
        <title>The Organelle Genomes in the Photosynthetic Red Algal Parasite Pterocladiophila hemisphaerica (Florideophyceae, Rhodophyta) Have Elevated Substitution Rates and Extreme Gene Loss in the Plastid Genome.</title>
        <authorList>
            <person name="Preuss M."/>
            <person name="Verbruggen H."/>
            <person name="Zuccarello G.C."/>
        </authorList>
    </citation>
    <scope>NUCLEOTIDE SEQUENCE</scope>
</reference>
<evidence type="ECO:0000259" key="6">
    <source>
        <dbReference type="PROSITE" id="PS50075"/>
    </source>
</evidence>
<dbReference type="GO" id="GO:0000035">
    <property type="term" value="F:acyl binding"/>
    <property type="evidence" value="ECO:0007669"/>
    <property type="project" value="TreeGrafter"/>
</dbReference>
<proteinExistence type="inferred from homology"/>
<geneLocation type="chloroplast" evidence="7"/>
<comment type="subcellular location">
    <subcellularLocation>
        <location evidence="4">Plastid</location>
        <location evidence="4">Chloroplast</location>
    </subcellularLocation>
</comment>
<evidence type="ECO:0000256" key="5">
    <source>
        <dbReference type="RuleBase" id="RU000722"/>
    </source>
</evidence>
<dbReference type="SUPFAM" id="SSF47336">
    <property type="entry name" value="ACP-like"/>
    <property type="match status" value="1"/>
</dbReference>
<evidence type="ECO:0000256" key="1">
    <source>
        <dbReference type="ARBA" id="ARBA00010930"/>
    </source>
</evidence>
<keyword evidence="4" id="KW-0443">Lipid metabolism</keyword>
<keyword evidence="4 5" id="KW-0275">Fatty acid biosynthesis</keyword>
<dbReference type="Pfam" id="PF00550">
    <property type="entry name" value="PP-binding"/>
    <property type="match status" value="1"/>
</dbReference>
<dbReference type="InterPro" id="IPR036736">
    <property type="entry name" value="ACP-like_sf"/>
</dbReference>
<keyword evidence="4" id="KW-0276">Fatty acid metabolism</keyword>
<keyword evidence="7" id="KW-0934">Plastid</keyword>
<feature type="modified residue" description="O-(pantetheine 4'-phosphoryl)serine" evidence="4">
    <location>
        <position position="42"/>
    </location>
</feature>
<comment type="pathway">
    <text evidence="4">Lipid metabolism; fatty acid biosynthesis.</text>
</comment>
<evidence type="ECO:0000313" key="7">
    <source>
        <dbReference type="EMBL" id="QJH88404.1"/>
    </source>
</evidence>
<keyword evidence="7" id="KW-0150">Chloroplast</keyword>
<dbReference type="AlphaFoldDB" id="A0A6M3WW91"/>
<evidence type="ECO:0000256" key="3">
    <source>
        <dbReference type="ARBA" id="ARBA00022553"/>
    </source>
</evidence>
<evidence type="ECO:0000256" key="4">
    <source>
        <dbReference type="HAMAP-Rule" id="MF_01217"/>
    </source>
</evidence>
<gene>
    <name evidence="4 7" type="primary">acpP</name>
</gene>
<organism evidence="7">
    <name type="scientific">Pterocladiophila hemisphaerica</name>
    <dbReference type="NCBI Taxonomy" id="2712948"/>
    <lineage>
        <taxon>Eukaryota</taxon>
        <taxon>Rhodophyta</taxon>
        <taxon>Florideophyceae</taxon>
        <taxon>Rhodymeniophycidae</taxon>
        <taxon>Gracilariales</taxon>
        <taxon>Pterocladiophilaceae</taxon>
        <taxon>Pterocladiophila</taxon>
    </lineage>
</organism>
<feature type="domain" description="Carrier" evidence="6">
    <location>
        <begin position="7"/>
        <end position="82"/>
    </location>
</feature>
<dbReference type="NCBIfam" id="NF002148">
    <property type="entry name" value="PRK00982.1-2"/>
    <property type="match status" value="1"/>
</dbReference>
<protein>
    <recommendedName>
        <fullName evidence="4 5">Acyl carrier protein</fullName>
        <shortName evidence="4">ACP</shortName>
    </recommendedName>
</protein>
<dbReference type="Gene3D" id="1.10.1200.10">
    <property type="entry name" value="ACP-like"/>
    <property type="match status" value="1"/>
</dbReference>
<dbReference type="HAMAP" id="MF_01217">
    <property type="entry name" value="Acyl_carrier"/>
    <property type="match status" value="1"/>
</dbReference>
<comment type="similarity">
    <text evidence="1 4">Belongs to the acyl carrier protein (ACP) family.</text>
</comment>
<keyword evidence="2 4" id="KW-0596">Phosphopantetheine</keyword>
<dbReference type="InterPro" id="IPR003231">
    <property type="entry name" value="ACP"/>
</dbReference>
<keyword evidence="4 5" id="KW-0444">Lipid biosynthesis</keyword>
<sequence length="85" mass="10059">MLPENKEVIFQKLKKIISEQLNINKKLLLKETNFIKDLKADSLDIVEVFMAVEDIFKFKILDVDAKKLETIQDLIDYIYQKKKSI</sequence>
<dbReference type="UniPathway" id="UPA00094"/>
<keyword evidence="3 4" id="KW-0597">Phosphoprotein</keyword>
<dbReference type="PANTHER" id="PTHR20863">
    <property type="entry name" value="ACYL CARRIER PROTEIN"/>
    <property type="match status" value="1"/>
</dbReference>
<dbReference type="InterPro" id="IPR009081">
    <property type="entry name" value="PP-bd_ACP"/>
</dbReference>
<name>A0A6M3WW91_9FLOR</name>
<dbReference type="GO" id="GO:0009507">
    <property type="term" value="C:chloroplast"/>
    <property type="evidence" value="ECO:0007669"/>
    <property type="project" value="UniProtKB-SubCell"/>
</dbReference>
<dbReference type="EMBL" id="MT117918">
    <property type="protein sequence ID" value="QJH88404.1"/>
    <property type="molecule type" value="Genomic_DNA"/>
</dbReference>
<dbReference type="NCBIfam" id="TIGR00517">
    <property type="entry name" value="acyl_carrier"/>
    <property type="match status" value="1"/>
</dbReference>
<accession>A0A6M3WW91</accession>
<comment type="function">
    <text evidence="4 5">Carrier of the growing fatty acid chain in fatty acid biosynthesis.</text>
</comment>
<dbReference type="GO" id="GO:0000036">
    <property type="term" value="F:acyl carrier activity"/>
    <property type="evidence" value="ECO:0007669"/>
    <property type="project" value="UniProtKB-UniRule"/>
</dbReference>
<comment type="PTM">
    <text evidence="4">4'-phosphopantetheine is transferred from CoA to a specific serine of apo-ACP by AcpS. This modification is essential for activity because fatty acids are bound in thioester linkage to the sulfhydryl of the prosthetic group.</text>
</comment>